<evidence type="ECO:0000256" key="1">
    <source>
        <dbReference type="ARBA" id="ARBA00005964"/>
    </source>
</evidence>
<dbReference type="GO" id="GO:0006581">
    <property type="term" value="P:acetylcholine catabolic process"/>
    <property type="evidence" value="ECO:0007669"/>
    <property type="project" value="TreeGrafter"/>
</dbReference>
<comment type="similarity">
    <text evidence="1 5">Belongs to the type-B carboxylesterase/lipase family.</text>
</comment>
<feature type="domain" description="Carboxylesterase type B" evidence="6">
    <location>
        <begin position="48"/>
        <end position="566"/>
    </location>
</feature>
<comment type="caution">
    <text evidence="7">The sequence shown here is derived from an EMBL/GenBank/DDBJ whole genome shotgun (WGS) entry which is preliminary data.</text>
</comment>
<dbReference type="InterPro" id="IPR029058">
    <property type="entry name" value="AB_hydrolase_fold"/>
</dbReference>
<keyword evidence="8" id="KW-1185">Reference proteome</keyword>
<keyword evidence="2 5" id="KW-0378">Hydrolase</keyword>
<dbReference type="PROSITE" id="PS00122">
    <property type="entry name" value="CARBOXYLESTERASE_B_1"/>
    <property type="match status" value="1"/>
</dbReference>
<dbReference type="GO" id="GO:0005886">
    <property type="term" value="C:plasma membrane"/>
    <property type="evidence" value="ECO:0007669"/>
    <property type="project" value="TreeGrafter"/>
</dbReference>
<reference evidence="7" key="1">
    <citation type="submission" date="2022-03" db="EMBL/GenBank/DDBJ databases">
        <authorList>
            <person name="Woo C.Y."/>
        </authorList>
    </citation>
    <scope>NUCLEOTIDE SEQUENCE</scope>
    <source>
        <strain evidence="7">CYS-02</strain>
    </source>
</reference>
<dbReference type="EMBL" id="JALGBI010000001">
    <property type="protein sequence ID" value="MCJ0763263.1"/>
    <property type="molecule type" value="Genomic_DNA"/>
</dbReference>
<feature type="signal peptide" evidence="5">
    <location>
        <begin position="1"/>
        <end position="19"/>
    </location>
</feature>
<dbReference type="PROSITE" id="PS00941">
    <property type="entry name" value="CARBOXYLESTERASE_B_2"/>
    <property type="match status" value="1"/>
</dbReference>
<dbReference type="InterPro" id="IPR019819">
    <property type="entry name" value="Carboxylesterase_B_CS"/>
</dbReference>
<evidence type="ECO:0000313" key="8">
    <source>
        <dbReference type="Proteomes" id="UP001139447"/>
    </source>
</evidence>
<dbReference type="GO" id="GO:0019695">
    <property type="term" value="P:choline metabolic process"/>
    <property type="evidence" value="ECO:0007669"/>
    <property type="project" value="TreeGrafter"/>
</dbReference>
<keyword evidence="3" id="KW-1015">Disulfide bond</keyword>
<accession>A0A9X2AM23</accession>
<dbReference type="InterPro" id="IPR019826">
    <property type="entry name" value="Carboxylesterase_B_AS"/>
</dbReference>
<feature type="active site" description="Acyl-ester intermediate" evidence="4">
    <location>
        <position position="250"/>
    </location>
</feature>
<dbReference type="InterPro" id="IPR000997">
    <property type="entry name" value="Cholinesterase"/>
</dbReference>
<dbReference type="Gene3D" id="3.40.50.1820">
    <property type="entry name" value="alpha/beta hydrolase"/>
    <property type="match status" value="1"/>
</dbReference>
<dbReference type="PRINTS" id="PR00878">
    <property type="entry name" value="CHOLNESTRASE"/>
</dbReference>
<evidence type="ECO:0000256" key="2">
    <source>
        <dbReference type="ARBA" id="ARBA00022801"/>
    </source>
</evidence>
<dbReference type="SUPFAM" id="SSF53474">
    <property type="entry name" value="alpha/beta-Hydrolases"/>
    <property type="match status" value="1"/>
</dbReference>
<protein>
    <recommendedName>
        <fullName evidence="5">Carboxylic ester hydrolase</fullName>
        <ecNumber evidence="5">3.1.1.-</ecNumber>
    </recommendedName>
</protein>
<dbReference type="Proteomes" id="UP001139447">
    <property type="component" value="Unassembled WGS sequence"/>
</dbReference>
<dbReference type="EC" id="3.1.1.-" evidence="5"/>
<dbReference type="RefSeq" id="WP_243305859.1">
    <property type="nucleotide sequence ID" value="NZ_JALGBI010000001.1"/>
</dbReference>
<dbReference type="Pfam" id="PF00135">
    <property type="entry name" value="COesterase"/>
    <property type="match status" value="1"/>
</dbReference>
<feature type="chain" id="PRO_5041018274" description="Carboxylic ester hydrolase" evidence="5">
    <location>
        <begin position="20"/>
        <end position="584"/>
    </location>
</feature>
<dbReference type="InterPro" id="IPR002018">
    <property type="entry name" value="CarbesteraseB"/>
</dbReference>
<sequence>MTVNSRLWPMLGVSLAALFYGCGGGTTLSASQPDTAAPEVPRDAPELRATAYGQVRGNNEAATTGTYSWKGVPFAQPPVGALRWKAPVAPAPWSGTLAAQKFGNACLQNGRIYGPGANNTYDASIASTLNTPVGSEDCLTLNIWRPATATAKLPVIVFAYGGSNISGYSADPVYDGAALAKAANAVVVTTNYRVGVLGFMNLPQLKTGASAADDSGNFALLDIMQALQFVKGSIAGFGGDAGNVTLMGQSAGAINTWALMASPLAAGLFHKAVPLSGGISLASNLAPGMLPTLNPASAYLAQGNALLLNLLVADGKAADLAAAQVYAGTQTPAQIADYLRGKDAKAILAMVLAKGLSTSGPIPDGTVLPADPIAAMASGHYNKVPVLAGNTADEGKLFAPFLTLLGGAPGIKVSDALRFDLMAGFNPDAPTGLTSADILDASYLPVTTPGSGYNAKTALLGNLFMTPNRDNVLNTLAGQQPNVWYYQFNWAQEPAPWNEVYGAAHAFDLPFLFGTFGPSVFSNAVNSTANKPGRLALSAAMMASLGAFARNGDPNHAALGTPWQPWPHKLFFDASLTQASISTQ</sequence>
<dbReference type="InterPro" id="IPR050654">
    <property type="entry name" value="AChE-related_enzymes"/>
</dbReference>
<dbReference type="PROSITE" id="PS51257">
    <property type="entry name" value="PROKAR_LIPOPROTEIN"/>
    <property type="match status" value="1"/>
</dbReference>
<feature type="active site" description="Charge relay system" evidence="4">
    <location>
        <position position="394"/>
    </location>
</feature>
<dbReference type="PANTHER" id="PTHR43918:SF4">
    <property type="entry name" value="CARBOXYLIC ESTER HYDROLASE"/>
    <property type="match status" value="1"/>
</dbReference>
<dbReference type="GO" id="GO:0003990">
    <property type="term" value="F:acetylcholinesterase activity"/>
    <property type="evidence" value="ECO:0007669"/>
    <property type="project" value="TreeGrafter"/>
</dbReference>
<evidence type="ECO:0000256" key="3">
    <source>
        <dbReference type="ARBA" id="ARBA00023157"/>
    </source>
</evidence>
<keyword evidence="5" id="KW-0732">Signal</keyword>
<proteinExistence type="inferred from homology"/>
<organism evidence="7 8">
    <name type="scientific">Variovorax terrae</name>
    <dbReference type="NCBI Taxonomy" id="2923278"/>
    <lineage>
        <taxon>Bacteria</taxon>
        <taxon>Pseudomonadati</taxon>
        <taxon>Pseudomonadota</taxon>
        <taxon>Betaproteobacteria</taxon>
        <taxon>Burkholderiales</taxon>
        <taxon>Comamonadaceae</taxon>
        <taxon>Variovorax</taxon>
    </lineage>
</organism>
<evidence type="ECO:0000259" key="6">
    <source>
        <dbReference type="Pfam" id="PF00135"/>
    </source>
</evidence>
<evidence type="ECO:0000256" key="5">
    <source>
        <dbReference type="RuleBase" id="RU361235"/>
    </source>
</evidence>
<dbReference type="PANTHER" id="PTHR43918">
    <property type="entry name" value="ACETYLCHOLINESTERASE"/>
    <property type="match status" value="1"/>
</dbReference>
<dbReference type="AlphaFoldDB" id="A0A9X2AM23"/>
<name>A0A9X2AM23_9BURK</name>
<feature type="active site" description="Charge relay system" evidence="4">
    <location>
        <position position="505"/>
    </location>
</feature>
<evidence type="ECO:0000313" key="7">
    <source>
        <dbReference type="EMBL" id="MCJ0763263.1"/>
    </source>
</evidence>
<dbReference type="GO" id="GO:0005615">
    <property type="term" value="C:extracellular space"/>
    <property type="evidence" value="ECO:0007669"/>
    <property type="project" value="TreeGrafter"/>
</dbReference>
<gene>
    <name evidence="7" type="ORF">MMF98_08580</name>
</gene>
<evidence type="ECO:0000256" key="4">
    <source>
        <dbReference type="PIRSR" id="PIRSR600997-1"/>
    </source>
</evidence>